<dbReference type="PANTHER" id="PTHR43214">
    <property type="entry name" value="TWO-COMPONENT RESPONSE REGULATOR"/>
    <property type="match status" value="1"/>
</dbReference>
<protein>
    <submittedName>
        <fullName evidence="7">Two-component system, NarL family, response regulator EvgA</fullName>
    </submittedName>
</protein>
<dbReference type="PROSITE" id="PS50043">
    <property type="entry name" value="HTH_LUXR_2"/>
    <property type="match status" value="1"/>
</dbReference>
<dbReference type="InterPro" id="IPR001789">
    <property type="entry name" value="Sig_transdc_resp-reg_receiver"/>
</dbReference>
<dbReference type="Pfam" id="PF00196">
    <property type="entry name" value="GerE"/>
    <property type="match status" value="1"/>
</dbReference>
<sequence>MFNAKILIVDEHRLVAAGVQALLLMNGFNCVTTAHTINDGIDDIIHHHIDILILDPDFKEKNGIAFLRDIVKSKTWMKVILISQGGNNHLSIQSLSQGANGFVSTYDPIQTLIAAIGCVSNNVNYLPGDILDKRQRYANEQDMLSRLTDRENLILRQLAQGKSNKTIACELGLNNKTISTYKTKIFQKLESKNLVDIIELARRNGAC</sequence>
<evidence type="ECO:0000256" key="4">
    <source>
        <dbReference type="PROSITE-ProRule" id="PRU00169"/>
    </source>
</evidence>
<keyword evidence="8" id="KW-1185">Reference proteome</keyword>
<evidence type="ECO:0000256" key="1">
    <source>
        <dbReference type="ARBA" id="ARBA00023015"/>
    </source>
</evidence>
<evidence type="ECO:0000313" key="7">
    <source>
        <dbReference type="EMBL" id="SFJ86007.1"/>
    </source>
</evidence>
<dbReference type="EMBL" id="FOSD01000003">
    <property type="protein sequence ID" value="SFJ86007.1"/>
    <property type="molecule type" value="Genomic_DNA"/>
</dbReference>
<dbReference type="RefSeq" id="WP_008103476.1">
    <property type="nucleotide sequence ID" value="NZ_FOSD01000003.1"/>
</dbReference>
<feature type="modified residue" description="4-aspartylphosphate" evidence="4">
    <location>
        <position position="55"/>
    </location>
</feature>
<dbReference type="SUPFAM" id="SSF52172">
    <property type="entry name" value="CheY-like"/>
    <property type="match status" value="1"/>
</dbReference>
<dbReference type="SMART" id="SM00421">
    <property type="entry name" value="HTH_LUXR"/>
    <property type="match status" value="1"/>
</dbReference>
<name>A0A1I3UVU6_9GAMM</name>
<keyword evidence="2" id="KW-0238">DNA-binding</keyword>
<keyword evidence="3" id="KW-0804">Transcription</keyword>
<evidence type="ECO:0000313" key="8">
    <source>
        <dbReference type="Proteomes" id="UP000198841"/>
    </source>
</evidence>
<dbReference type="SMART" id="SM00448">
    <property type="entry name" value="REC"/>
    <property type="match status" value="1"/>
</dbReference>
<comment type="caution">
    <text evidence="7">The sequence shown here is derived from an EMBL/GenBank/DDBJ whole genome shotgun (WGS) entry which is preliminary data.</text>
</comment>
<evidence type="ECO:0000259" key="5">
    <source>
        <dbReference type="PROSITE" id="PS50043"/>
    </source>
</evidence>
<reference evidence="7 8" key="1">
    <citation type="submission" date="2016-10" db="EMBL/GenBank/DDBJ databases">
        <authorList>
            <person name="Varghese N."/>
            <person name="Submissions S."/>
        </authorList>
    </citation>
    <scope>NUCLEOTIDE SEQUENCE [LARGE SCALE GENOMIC DNA]</scope>
    <source>
        <strain evidence="7 8">YR512</strain>
    </source>
</reference>
<feature type="domain" description="Response regulatory" evidence="6">
    <location>
        <begin position="5"/>
        <end position="120"/>
    </location>
</feature>
<accession>A0A1I3UVU6</accession>
<dbReference type="InterPro" id="IPR000792">
    <property type="entry name" value="Tscrpt_reg_LuxR_C"/>
</dbReference>
<dbReference type="PANTHER" id="PTHR43214:SF41">
    <property type="entry name" value="NITRATE_NITRITE RESPONSE REGULATOR PROTEIN NARP"/>
    <property type="match status" value="1"/>
</dbReference>
<dbReference type="InterPro" id="IPR011006">
    <property type="entry name" value="CheY-like_superfamily"/>
</dbReference>
<dbReference type="Pfam" id="PF00072">
    <property type="entry name" value="Response_reg"/>
    <property type="match status" value="1"/>
</dbReference>
<dbReference type="PRINTS" id="PR00038">
    <property type="entry name" value="HTHLUXR"/>
</dbReference>
<organism evidence="7 8">
    <name type="scientific">Candidatus Pantoea symbiotica</name>
    <dbReference type="NCBI Taxonomy" id="1884370"/>
    <lineage>
        <taxon>Bacteria</taxon>
        <taxon>Pseudomonadati</taxon>
        <taxon>Pseudomonadota</taxon>
        <taxon>Gammaproteobacteria</taxon>
        <taxon>Enterobacterales</taxon>
        <taxon>Erwiniaceae</taxon>
        <taxon>Pantoea</taxon>
    </lineage>
</organism>
<evidence type="ECO:0000256" key="2">
    <source>
        <dbReference type="ARBA" id="ARBA00023125"/>
    </source>
</evidence>
<proteinExistence type="predicted"/>
<gene>
    <name evidence="7" type="ORF">SAMN05518863_103132</name>
</gene>
<keyword evidence="1" id="KW-0805">Transcription regulation</keyword>
<dbReference type="SUPFAM" id="SSF46894">
    <property type="entry name" value="C-terminal effector domain of the bipartite response regulators"/>
    <property type="match status" value="1"/>
</dbReference>
<dbReference type="Gene3D" id="3.40.50.2300">
    <property type="match status" value="1"/>
</dbReference>
<keyword evidence="4" id="KW-0597">Phosphoprotein</keyword>
<evidence type="ECO:0000256" key="3">
    <source>
        <dbReference type="ARBA" id="ARBA00023163"/>
    </source>
</evidence>
<dbReference type="Proteomes" id="UP000198841">
    <property type="component" value="Unassembled WGS sequence"/>
</dbReference>
<dbReference type="InterPro" id="IPR016032">
    <property type="entry name" value="Sig_transdc_resp-reg_C-effctor"/>
</dbReference>
<evidence type="ECO:0000259" key="6">
    <source>
        <dbReference type="PROSITE" id="PS50110"/>
    </source>
</evidence>
<dbReference type="PROSITE" id="PS50110">
    <property type="entry name" value="RESPONSE_REGULATORY"/>
    <property type="match status" value="1"/>
</dbReference>
<feature type="domain" description="HTH luxR-type" evidence="5">
    <location>
        <begin position="140"/>
        <end position="205"/>
    </location>
</feature>
<dbReference type="CDD" id="cd06170">
    <property type="entry name" value="LuxR_C_like"/>
    <property type="match status" value="1"/>
</dbReference>
<dbReference type="InterPro" id="IPR039420">
    <property type="entry name" value="WalR-like"/>
</dbReference>